<feature type="domain" description="Flavoprotein" evidence="3">
    <location>
        <begin position="48"/>
        <end position="107"/>
    </location>
</feature>
<dbReference type="Proteomes" id="UP000249056">
    <property type="component" value="Unassembled WGS sequence"/>
</dbReference>
<evidence type="ECO:0000256" key="1">
    <source>
        <dbReference type="ARBA" id="ARBA00022993"/>
    </source>
</evidence>
<reference evidence="4 5" key="1">
    <citation type="submission" date="2018-06" db="EMBL/GenBank/DDBJ databases">
        <title>Genome Sequence of the Brown Rot Fungal Pathogen Monilinia fructigena.</title>
        <authorList>
            <person name="Landi L."/>
            <person name="De Miccolis Angelini R.M."/>
            <person name="Pollastro S."/>
            <person name="Abate D."/>
            <person name="Faretra F."/>
            <person name="Romanazzi G."/>
        </authorList>
    </citation>
    <scope>NUCLEOTIDE SEQUENCE [LARGE SCALE GENOMIC DNA]</scope>
    <source>
        <strain evidence="4 5">Mfrg269</strain>
    </source>
</reference>
<dbReference type="GO" id="GO:0015937">
    <property type="term" value="P:coenzyme A biosynthetic process"/>
    <property type="evidence" value="ECO:0007669"/>
    <property type="project" value="UniProtKB-KW"/>
</dbReference>
<evidence type="ECO:0000259" key="3">
    <source>
        <dbReference type="Pfam" id="PF02441"/>
    </source>
</evidence>
<dbReference type="Gene3D" id="3.40.50.1950">
    <property type="entry name" value="Flavin prenyltransferase-like"/>
    <property type="match status" value="1"/>
</dbReference>
<dbReference type="Pfam" id="PF02441">
    <property type="entry name" value="Flavoprotein"/>
    <property type="match status" value="1"/>
</dbReference>
<comment type="caution">
    <text evidence="4">The sequence shown here is derived from an EMBL/GenBank/DDBJ whole genome shotgun (WGS) entry which is preliminary data.</text>
</comment>
<dbReference type="EMBL" id="QKRW01000054">
    <property type="protein sequence ID" value="RAL59387.1"/>
    <property type="molecule type" value="Genomic_DNA"/>
</dbReference>
<comment type="similarity">
    <text evidence="2">Belongs to the HFCD (homooligomeric flavin containing Cys decarboxylase) superfamily.</text>
</comment>
<proteinExistence type="inferred from homology"/>
<evidence type="ECO:0000256" key="2">
    <source>
        <dbReference type="ARBA" id="ARBA00038350"/>
    </source>
</evidence>
<evidence type="ECO:0000313" key="5">
    <source>
        <dbReference type="Proteomes" id="UP000249056"/>
    </source>
</evidence>
<keyword evidence="5" id="KW-1185">Reference proteome</keyword>
<dbReference type="InterPro" id="IPR003382">
    <property type="entry name" value="Flavoprotein"/>
</dbReference>
<dbReference type="SUPFAM" id="SSF52507">
    <property type="entry name" value="Homo-oligomeric flavin-containing Cys decarboxylases, HFCD"/>
    <property type="match status" value="1"/>
</dbReference>
<dbReference type="GO" id="GO:0004633">
    <property type="term" value="F:phosphopantothenoylcysteine decarboxylase activity"/>
    <property type="evidence" value="ECO:0007669"/>
    <property type="project" value="TreeGrafter"/>
</dbReference>
<accession>A0A395IG94</accession>
<gene>
    <name evidence="4" type="ORF">DID88_006876</name>
</gene>
<dbReference type="InterPro" id="IPR036551">
    <property type="entry name" value="Flavin_trans-like"/>
</dbReference>
<organism evidence="4 5">
    <name type="scientific">Monilinia fructigena</name>
    <dbReference type="NCBI Taxonomy" id="38457"/>
    <lineage>
        <taxon>Eukaryota</taxon>
        <taxon>Fungi</taxon>
        <taxon>Dikarya</taxon>
        <taxon>Ascomycota</taxon>
        <taxon>Pezizomycotina</taxon>
        <taxon>Leotiomycetes</taxon>
        <taxon>Helotiales</taxon>
        <taxon>Sclerotiniaceae</taxon>
        <taxon>Monilinia</taxon>
    </lineage>
</organism>
<name>A0A395IG94_9HELO</name>
<keyword evidence="1" id="KW-0173">Coenzyme A biosynthesis</keyword>
<protein>
    <recommendedName>
        <fullName evidence="3">Flavoprotein domain-containing protein</fullName>
    </recommendedName>
</protein>
<dbReference type="AlphaFoldDB" id="A0A395IG94"/>
<sequence length="158" mass="17543">MLQMIHSEHDVHLARVSGTSHPFTAEAHASDGQSAEQPHIDTFHRHANVQGVFWTKKNGFTPGDVVKSILHIELRRWAHMLVIAPLSANTMAKITGGFSDNLLTSVVRAWDTNGELDATGQNSPDTNEKKAFSVKEEDYCGPSDEHCYVETSNYEEPD</sequence>
<dbReference type="PANTHER" id="PTHR14359:SF6">
    <property type="entry name" value="PHOSPHOPANTOTHENOYLCYSTEINE DECARBOXYLASE"/>
    <property type="match status" value="1"/>
</dbReference>
<dbReference type="GO" id="GO:0010181">
    <property type="term" value="F:FMN binding"/>
    <property type="evidence" value="ECO:0007669"/>
    <property type="project" value="TreeGrafter"/>
</dbReference>
<evidence type="ECO:0000313" key="4">
    <source>
        <dbReference type="EMBL" id="RAL59387.1"/>
    </source>
</evidence>
<dbReference type="OrthoDB" id="1532798at2759"/>
<dbReference type="PANTHER" id="PTHR14359">
    <property type="entry name" value="HOMO-OLIGOMERIC FLAVIN CONTAINING CYS DECARBOXYLASE FAMILY"/>
    <property type="match status" value="1"/>
</dbReference>
<dbReference type="GO" id="GO:0071513">
    <property type="term" value="C:phosphopantothenoylcysteine decarboxylase complex"/>
    <property type="evidence" value="ECO:0007669"/>
    <property type="project" value="TreeGrafter"/>
</dbReference>